<reference evidence="2 4" key="2">
    <citation type="journal article" date="2018" name="Plant J.">
        <title>The Physcomitrella patens chromosome-scale assembly reveals moss genome structure and evolution.</title>
        <authorList>
            <person name="Lang D."/>
            <person name="Ullrich K.K."/>
            <person name="Murat F."/>
            <person name="Fuchs J."/>
            <person name="Jenkins J."/>
            <person name="Haas F.B."/>
            <person name="Piednoel M."/>
            <person name="Gundlach H."/>
            <person name="Van Bel M."/>
            <person name="Meyberg R."/>
            <person name="Vives C."/>
            <person name="Morata J."/>
            <person name="Symeonidi A."/>
            <person name="Hiss M."/>
            <person name="Muchero W."/>
            <person name="Kamisugi Y."/>
            <person name="Saleh O."/>
            <person name="Blanc G."/>
            <person name="Decker E.L."/>
            <person name="van Gessel N."/>
            <person name="Grimwood J."/>
            <person name="Hayes R.D."/>
            <person name="Graham S.W."/>
            <person name="Gunter L.E."/>
            <person name="McDaniel S.F."/>
            <person name="Hoernstein S.N.W."/>
            <person name="Larsson A."/>
            <person name="Li F.W."/>
            <person name="Perroud P.F."/>
            <person name="Phillips J."/>
            <person name="Ranjan P."/>
            <person name="Rokshar D.S."/>
            <person name="Rothfels C.J."/>
            <person name="Schneider L."/>
            <person name="Shu S."/>
            <person name="Stevenson D.W."/>
            <person name="Thummler F."/>
            <person name="Tillich M."/>
            <person name="Villarreal Aguilar J.C."/>
            <person name="Widiez T."/>
            <person name="Wong G.K."/>
            <person name="Wymore A."/>
            <person name="Zhang Y."/>
            <person name="Zimmer A.D."/>
            <person name="Quatrano R.S."/>
            <person name="Mayer K.F.X."/>
            <person name="Goodstein D."/>
            <person name="Casacuberta J.M."/>
            <person name="Vandepoele K."/>
            <person name="Reski R."/>
            <person name="Cuming A.C."/>
            <person name="Tuskan G.A."/>
            <person name="Maumus F."/>
            <person name="Salse J."/>
            <person name="Schmutz J."/>
            <person name="Rensing S.A."/>
        </authorList>
    </citation>
    <scope>NUCLEOTIDE SEQUENCE [LARGE SCALE GENOMIC DNA]</scope>
    <source>
        <strain evidence="3 4">cv. Gransden 2004</strain>
    </source>
</reference>
<dbReference type="Proteomes" id="UP000006727">
    <property type="component" value="Chromosome 11"/>
</dbReference>
<gene>
    <name evidence="2" type="ORF">PHYPA_014882</name>
</gene>
<name>A0A2K1JUA6_PHYPA</name>
<evidence type="ECO:0000313" key="4">
    <source>
        <dbReference type="Proteomes" id="UP000006727"/>
    </source>
</evidence>
<evidence type="ECO:0000256" key="1">
    <source>
        <dbReference type="SAM" id="Phobius"/>
    </source>
</evidence>
<reference evidence="3" key="3">
    <citation type="submission" date="2020-12" db="UniProtKB">
        <authorList>
            <consortium name="EnsemblPlants"/>
        </authorList>
    </citation>
    <scope>IDENTIFICATION</scope>
</reference>
<evidence type="ECO:0000313" key="3">
    <source>
        <dbReference type="EnsemblPlants" id="Pp3c11_10990V3.1"/>
    </source>
</evidence>
<dbReference type="InParanoid" id="A0A2K1JUA6"/>
<sequence>MVNTPRTEIFGYEVPLFLQVDILILALLIIVIQRLFDFLLNVLIRVATSSKQRPVANNDLGEVGEARGLRLKATDLQRSKSGMMLKFVGGTML</sequence>
<organism evidence="2">
    <name type="scientific">Physcomitrium patens</name>
    <name type="common">Spreading-leaved earth moss</name>
    <name type="synonym">Physcomitrella patens</name>
    <dbReference type="NCBI Taxonomy" id="3218"/>
    <lineage>
        <taxon>Eukaryota</taxon>
        <taxon>Viridiplantae</taxon>
        <taxon>Streptophyta</taxon>
        <taxon>Embryophyta</taxon>
        <taxon>Bryophyta</taxon>
        <taxon>Bryophytina</taxon>
        <taxon>Bryopsida</taxon>
        <taxon>Funariidae</taxon>
        <taxon>Funariales</taxon>
        <taxon>Funariaceae</taxon>
        <taxon>Physcomitrium</taxon>
    </lineage>
</organism>
<reference evidence="2 4" key="1">
    <citation type="journal article" date="2008" name="Science">
        <title>The Physcomitrella genome reveals evolutionary insights into the conquest of land by plants.</title>
        <authorList>
            <person name="Rensing S."/>
            <person name="Lang D."/>
            <person name="Zimmer A."/>
            <person name="Terry A."/>
            <person name="Salamov A."/>
            <person name="Shapiro H."/>
            <person name="Nishiyama T."/>
            <person name="Perroud P.-F."/>
            <person name="Lindquist E."/>
            <person name="Kamisugi Y."/>
            <person name="Tanahashi T."/>
            <person name="Sakakibara K."/>
            <person name="Fujita T."/>
            <person name="Oishi K."/>
            <person name="Shin-I T."/>
            <person name="Kuroki Y."/>
            <person name="Toyoda A."/>
            <person name="Suzuki Y."/>
            <person name="Hashimoto A."/>
            <person name="Yamaguchi K."/>
            <person name="Sugano A."/>
            <person name="Kohara Y."/>
            <person name="Fujiyama A."/>
            <person name="Anterola A."/>
            <person name="Aoki S."/>
            <person name="Ashton N."/>
            <person name="Barbazuk W.B."/>
            <person name="Barker E."/>
            <person name="Bennetzen J."/>
            <person name="Bezanilla M."/>
            <person name="Blankenship R."/>
            <person name="Cho S.H."/>
            <person name="Dutcher S."/>
            <person name="Estelle M."/>
            <person name="Fawcett J.A."/>
            <person name="Gundlach H."/>
            <person name="Hanada K."/>
            <person name="Heyl A."/>
            <person name="Hicks K.A."/>
            <person name="Hugh J."/>
            <person name="Lohr M."/>
            <person name="Mayer K."/>
            <person name="Melkozernov A."/>
            <person name="Murata T."/>
            <person name="Nelson D."/>
            <person name="Pils B."/>
            <person name="Prigge M."/>
            <person name="Reiss B."/>
            <person name="Renner T."/>
            <person name="Rombauts S."/>
            <person name="Rushton P."/>
            <person name="Sanderfoot A."/>
            <person name="Schween G."/>
            <person name="Shiu S.-H."/>
            <person name="Stueber K."/>
            <person name="Theodoulou F.L."/>
            <person name="Tu H."/>
            <person name="Van de Peer Y."/>
            <person name="Verrier P.J."/>
            <person name="Waters E."/>
            <person name="Wood A."/>
            <person name="Yang L."/>
            <person name="Cove D."/>
            <person name="Cuming A."/>
            <person name="Hasebe M."/>
            <person name="Lucas S."/>
            <person name="Mishler D.B."/>
            <person name="Reski R."/>
            <person name="Grigoriev I."/>
            <person name="Quatrano R.S."/>
            <person name="Boore J.L."/>
        </authorList>
    </citation>
    <scope>NUCLEOTIDE SEQUENCE [LARGE SCALE GENOMIC DNA]</scope>
    <source>
        <strain evidence="3 4">cv. Gransden 2004</strain>
    </source>
</reference>
<dbReference type="EMBL" id="ABEU02000011">
    <property type="protein sequence ID" value="PNR45111.1"/>
    <property type="molecule type" value="Genomic_DNA"/>
</dbReference>
<feature type="transmembrane region" description="Helical" evidence="1">
    <location>
        <begin position="22"/>
        <end position="44"/>
    </location>
</feature>
<keyword evidence="1" id="KW-0812">Transmembrane</keyword>
<evidence type="ECO:0000313" key="2">
    <source>
        <dbReference type="EMBL" id="PNR45111.1"/>
    </source>
</evidence>
<dbReference type="AlphaFoldDB" id="A0A2K1JUA6"/>
<accession>A0A2K1JUA6</accession>
<dbReference type="Gramene" id="Pp3c11_10990V3.1">
    <property type="protein sequence ID" value="Pp3c11_10990V3.1"/>
    <property type="gene ID" value="Pp3c11_10990"/>
</dbReference>
<proteinExistence type="predicted"/>
<keyword evidence="1" id="KW-0472">Membrane</keyword>
<protein>
    <submittedName>
        <fullName evidence="2 3">Uncharacterized protein</fullName>
    </submittedName>
</protein>
<dbReference type="PaxDb" id="3218-PP1S61_261V6.1"/>
<dbReference type="EnsemblPlants" id="Pp3c11_10990V3.1">
    <property type="protein sequence ID" value="Pp3c11_10990V3.1"/>
    <property type="gene ID" value="Pp3c11_10990"/>
</dbReference>
<keyword evidence="1" id="KW-1133">Transmembrane helix</keyword>
<keyword evidence="4" id="KW-1185">Reference proteome</keyword>